<dbReference type="EMBL" id="DRWX01000120">
    <property type="protein sequence ID" value="HHM96045.1"/>
    <property type="molecule type" value="Genomic_DNA"/>
</dbReference>
<evidence type="ECO:0000313" key="8">
    <source>
        <dbReference type="EMBL" id="HHM96045.1"/>
    </source>
</evidence>
<keyword evidence="5 7" id="KW-1133">Transmembrane helix</keyword>
<feature type="transmembrane region" description="Helical" evidence="7">
    <location>
        <begin position="391"/>
        <end position="408"/>
    </location>
</feature>
<evidence type="ECO:0000256" key="2">
    <source>
        <dbReference type="ARBA" id="ARBA00008929"/>
    </source>
</evidence>
<evidence type="ECO:0000256" key="1">
    <source>
        <dbReference type="ARBA" id="ARBA00004651"/>
    </source>
</evidence>
<feature type="transmembrane region" description="Helical" evidence="7">
    <location>
        <begin position="355"/>
        <end position="375"/>
    </location>
</feature>
<feature type="transmembrane region" description="Helical" evidence="7">
    <location>
        <begin position="202"/>
        <end position="226"/>
    </location>
</feature>
<feature type="transmembrane region" description="Helical" evidence="7">
    <location>
        <begin position="100"/>
        <end position="119"/>
    </location>
</feature>
<keyword evidence="3" id="KW-1003">Cell membrane</keyword>
<feature type="transmembrane region" description="Helical" evidence="7">
    <location>
        <begin position="274"/>
        <end position="292"/>
    </location>
</feature>
<keyword evidence="6 7" id="KW-0472">Membrane</keyword>
<evidence type="ECO:0008006" key="9">
    <source>
        <dbReference type="Google" id="ProtNLM"/>
    </source>
</evidence>
<dbReference type="InterPro" id="IPR005614">
    <property type="entry name" value="NrfD-like"/>
</dbReference>
<feature type="transmembrane region" description="Helical" evidence="7">
    <location>
        <begin position="139"/>
        <end position="160"/>
    </location>
</feature>
<feature type="transmembrane region" description="Helical" evidence="7">
    <location>
        <begin position="15"/>
        <end position="35"/>
    </location>
</feature>
<evidence type="ECO:0000256" key="6">
    <source>
        <dbReference type="ARBA" id="ARBA00023136"/>
    </source>
</evidence>
<gene>
    <name evidence="8" type="ORF">ENM21_02395</name>
</gene>
<dbReference type="Pfam" id="PF03916">
    <property type="entry name" value="NrfD"/>
    <property type="match status" value="1"/>
</dbReference>
<evidence type="ECO:0000256" key="5">
    <source>
        <dbReference type="ARBA" id="ARBA00022989"/>
    </source>
</evidence>
<feature type="transmembrane region" description="Helical" evidence="7">
    <location>
        <begin position="415"/>
        <end position="439"/>
    </location>
</feature>
<name>A0A7C5RU13_THERO</name>
<feature type="transmembrane region" description="Helical" evidence="7">
    <location>
        <begin position="459"/>
        <end position="479"/>
    </location>
</feature>
<accession>A0A7C5RU13</accession>
<evidence type="ECO:0000256" key="7">
    <source>
        <dbReference type="SAM" id="Phobius"/>
    </source>
</evidence>
<reference evidence="8" key="1">
    <citation type="journal article" date="2020" name="mSystems">
        <title>Genome- and Community-Level Interaction Insights into Carbon Utilization and Element Cycling Functions of Hydrothermarchaeota in Hydrothermal Sediment.</title>
        <authorList>
            <person name="Zhou Z."/>
            <person name="Liu Y."/>
            <person name="Xu W."/>
            <person name="Pan J."/>
            <person name="Luo Z.H."/>
            <person name="Li M."/>
        </authorList>
    </citation>
    <scope>NUCLEOTIDE SEQUENCE [LARGE SCALE GENOMIC DNA]</scope>
    <source>
        <strain evidence="8">SpSt-1065</strain>
    </source>
</reference>
<feature type="transmembrane region" description="Helical" evidence="7">
    <location>
        <begin position="238"/>
        <end position="262"/>
    </location>
</feature>
<protein>
    <recommendedName>
        <fullName evidence="9">Polysulfide reductase</fullName>
    </recommendedName>
</protein>
<dbReference type="GO" id="GO:0005886">
    <property type="term" value="C:plasma membrane"/>
    <property type="evidence" value="ECO:0007669"/>
    <property type="project" value="UniProtKB-SubCell"/>
</dbReference>
<dbReference type="InterPro" id="IPR052049">
    <property type="entry name" value="Electron_transfer_protein"/>
</dbReference>
<comment type="caution">
    <text evidence="8">The sequence shown here is derived from an EMBL/GenBank/DDBJ whole genome shotgun (WGS) entry which is preliminary data.</text>
</comment>
<feature type="transmembrane region" description="Helical" evidence="7">
    <location>
        <begin position="322"/>
        <end position="343"/>
    </location>
</feature>
<sequence length="496" mass="54296">MAEQQGTLPYGIGRFSARLFTLIAGLLLLVAWGLFTYSRQLLEGLVVTGLRDIGTMGGAAWGLYITFDVYFVGVSFAGITVAALIRLFHLDHLRPVSRMAEALTITALILAAFSVMADLGQPLRGFVNLFRYARPQSPFFGTFTLVIAGYLFASLVYLYLDGRRDAALLARRPSRLQGFYRLWAAGYRDTPAERARHDRVTLWLALAIVPLLVTAHSTLGFVFGIQSGRPGWYSTLQAPGFVVMAGVSGIGLLLIIAAIMRAILPEGERVHRGIFRWLGTLLLLLIVAYLYFMVAELLTTMYAGSRHETEISRSLLAGEFAWLFWGSVAGLVLGALVLSLRFLPASFQARIPTISPRWGMVLGIGALILIGLRALQGLDLFSPFSVTTARWLAWLAVALALIAFLLLLPFLTRNVVAAGVAAGILVNFAAIGKRVLLVVPSQTQGMLLPYGPGWYKPTWVEISIIVGLFALGILLYVLFFKIFPVMEVHPTEEGAE</sequence>
<dbReference type="AlphaFoldDB" id="A0A7C5RU13"/>
<keyword evidence="4 7" id="KW-0812">Transmembrane</keyword>
<organism evidence="8">
    <name type="scientific">Thermomicrobium roseum</name>
    <dbReference type="NCBI Taxonomy" id="500"/>
    <lineage>
        <taxon>Bacteria</taxon>
        <taxon>Pseudomonadati</taxon>
        <taxon>Thermomicrobiota</taxon>
        <taxon>Thermomicrobia</taxon>
        <taxon>Thermomicrobiales</taxon>
        <taxon>Thermomicrobiaceae</taxon>
        <taxon>Thermomicrobium</taxon>
    </lineage>
</organism>
<proteinExistence type="inferred from homology"/>
<feature type="transmembrane region" description="Helical" evidence="7">
    <location>
        <begin position="69"/>
        <end position="88"/>
    </location>
</feature>
<dbReference type="PANTHER" id="PTHR34856:SF2">
    <property type="entry name" value="PROTEIN NRFD"/>
    <property type="match status" value="1"/>
</dbReference>
<evidence type="ECO:0000256" key="3">
    <source>
        <dbReference type="ARBA" id="ARBA00022475"/>
    </source>
</evidence>
<comment type="subcellular location">
    <subcellularLocation>
        <location evidence="1">Cell membrane</location>
        <topology evidence="1">Multi-pass membrane protein</topology>
    </subcellularLocation>
</comment>
<dbReference type="PANTHER" id="PTHR34856">
    <property type="entry name" value="PROTEIN NRFD"/>
    <property type="match status" value="1"/>
</dbReference>
<comment type="similarity">
    <text evidence="2">Belongs to the NrfD family.</text>
</comment>
<evidence type="ECO:0000256" key="4">
    <source>
        <dbReference type="ARBA" id="ARBA00022692"/>
    </source>
</evidence>